<name>A0ABS5ZGJ4_9GAMM</name>
<dbReference type="RefSeq" id="WP_215821215.1">
    <property type="nucleotide sequence ID" value="NZ_JAGSOY010000056.1"/>
</dbReference>
<gene>
    <name evidence="1" type="ORF">KCG35_18135</name>
</gene>
<reference evidence="1 2" key="1">
    <citation type="submission" date="2021-04" db="EMBL/GenBank/DDBJ databases">
        <authorList>
            <person name="Pira H."/>
            <person name="Risdian C."/>
            <person name="Wink J."/>
        </authorList>
    </citation>
    <scope>NUCLEOTIDE SEQUENCE [LARGE SCALE GENOMIC DNA]</scope>
    <source>
        <strain evidence="1 2">WH53</strain>
    </source>
</reference>
<evidence type="ECO:0000313" key="2">
    <source>
        <dbReference type="Proteomes" id="UP000690515"/>
    </source>
</evidence>
<comment type="caution">
    <text evidence="1">The sequence shown here is derived from an EMBL/GenBank/DDBJ whole genome shotgun (WGS) entry which is preliminary data.</text>
</comment>
<accession>A0ABS5ZGJ4</accession>
<proteinExistence type="predicted"/>
<dbReference type="Proteomes" id="UP000690515">
    <property type="component" value="Unassembled WGS sequence"/>
</dbReference>
<organism evidence="1 2">
    <name type="scientific">Zooshikella harenae</name>
    <dbReference type="NCBI Taxonomy" id="2827238"/>
    <lineage>
        <taxon>Bacteria</taxon>
        <taxon>Pseudomonadati</taxon>
        <taxon>Pseudomonadota</taxon>
        <taxon>Gammaproteobacteria</taxon>
        <taxon>Oceanospirillales</taxon>
        <taxon>Zooshikellaceae</taxon>
        <taxon>Zooshikella</taxon>
    </lineage>
</organism>
<evidence type="ECO:0000313" key="1">
    <source>
        <dbReference type="EMBL" id="MBU2712993.1"/>
    </source>
</evidence>
<sequence length="173" mass="19236">MRIITAPPLSIKGMPAESLEAFSKAIGYTFQIEEFDESGCLYLDMYPKVSGDSIFIEPYCVSRFRRYKKLSKSFLKKQAELNATQEPSFEMKFEVVAHHNVDLEALGLKLISSDGLTGGFAVWPTQRRISGAVSIESSNKNAVAILEKIKVEIKNNHEIEAVSVSDIQLSAKS</sequence>
<dbReference type="EMBL" id="JAGSOY010000056">
    <property type="protein sequence ID" value="MBU2712993.1"/>
    <property type="molecule type" value="Genomic_DNA"/>
</dbReference>
<protein>
    <submittedName>
        <fullName evidence="1">Uncharacterized protein</fullName>
    </submittedName>
</protein>
<keyword evidence="2" id="KW-1185">Reference proteome</keyword>